<dbReference type="Gene3D" id="3.40.50.150">
    <property type="entry name" value="Vaccinia Virus protein VP39"/>
    <property type="match status" value="1"/>
</dbReference>
<accession>A0ABM5WVA6</accession>
<dbReference type="PANTHER" id="PTHR43861:SF6">
    <property type="entry name" value="METHYLTRANSFERASE TYPE 11"/>
    <property type="match status" value="1"/>
</dbReference>
<dbReference type="InterPro" id="IPR041698">
    <property type="entry name" value="Methyltransf_25"/>
</dbReference>
<dbReference type="Pfam" id="PF13649">
    <property type="entry name" value="Methyltransf_25"/>
    <property type="match status" value="1"/>
</dbReference>
<keyword evidence="4" id="KW-1185">Reference proteome</keyword>
<dbReference type="RefSeq" id="WP_058383899.1">
    <property type="nucleotide sequence ID" value="NZ_CP013661.2"/>
</dbReference>
<protein>
    <recommendedName>
        <fullName evidence="2">Methyltransferase domain-containing protein</fullName>
    </recommendedName>
</protein>
<dbReference type="EMBL" id="CP013661">
    <property type="protein sequence ID" value="ALS77219.1"/>
    <property type="molecule type" value="Genomic_DNA"/>
</dbReference>
<gene>
    <name evidence="3" type="ORF">AUO94_00530</name>
</gene>
<evidence type="ECO:0000313" key="3">
    <source>
        <dbReference type="EMBL" id="ALS77219.1"/>
    </source>
</evidence>
<feature type="domain" description="Methyltransferase" evidence="2">
    <location>
        <begin position="49"/>
        <end position="139"/>
    </location>
</feature>
<keyword evidence="1" id="KW-0808">Transferase</keyword>
<sequence>MNNSQPDFNSDFAQHYDSFIRIAVPAYDQLFSMADSFFSLSKKPSPHLLVVGAGGGAELLYFSQTHPNWFLTGVDPSEQMLKIASYKIQQAGTENRVTLHQGFLHELPTAPKFDMATCILVLQFLPDDQAKLNLLTSVANRLEHGDPFILVSIYGDKQSIEFEKNFTAWKERFRSHGINPEKSEDVQRILNMPLISEERIQELLEEAGFQNIVNFYSAYQVGGWVAELK</sequence>
<dbReference type="SUPFAM" id="SSF53335">
    <property type="entry name" value="S-adenosyl-L-methionine-dependent methyltransferases"/>
    <property type="match status" value="1"/>
</dbReference>
<name>A0ABM5WVA6_9BACL</name>
<evidence type="ECO:0000313" key="4">
    <source>
        <dbReference type="Proteomes" id="UP000065533"/>
    </source>
</evidence>
<organism evidence="3 4">
    <name type="scientific">Planococcus kocurii</name>
    <dbReference type="NCBI Taxonomy" id="1374"/>
    <lineage>
        <taxon>Bacteria</taxon>
        <taxon>Bacillati</taxon>
        <taxon>Bacillota</taxon>
        <taxon>Bacilli</taxon>
        <taxon>Bacillales</taxon>
        <taxon>Caryophanaceae</taxon>
        <taxon>Planococcus</taxon>
    </lineage>
</organism>
<dbReference type="CDD" id="cd02440">
    <property type="entry name" value="AdoMet_MTases"/>
    <property type="match status" value="1"/>
</dbReference>
<dbReference type="PANTHER" id="PTHR43861">
    <property type="entry name" value="TRANS-ACONITATE 2-METHYLTRANSFERASE-RELATED"/>
    <property type="match status" value="1"/>
</dbReference>
<dbReference type="InterPro" id="IPR029063">
    <property type="entry name" value="SAM-dependent_MTases_sf"/>
</dbReference>
<dbReference type="Proteomes" id="UP000065533">
    <property type="component" value="Chromosome"/>
</dbReference>
<evidence type="ECO:0000256" key="1">
    <source>
        <dbReference type="ARBA" id="ARBA00022679"/>
    </source>
</evidence>
<evidence type="ECO:0000259" key="2">
    <source>
        <dbReference type="Pfam" id="PF13649"/>
    </source>
</evidence>
<reference evidence="3" key="1">
    <citation type="submission" date="2016-01" db="EMBL/GenBank/DDBJ databases">
        <title>Complete genome of Planococcus kocurri type strain.</title>
        <authorList>
            <person name="See-Too W.S."/>
        </authorList>
    </citation>
    <scope>NUCLEOTIDE SEQUENCE [LARGE SCALE GENOMIC DNA]</scope>
    <source>
        <strain evidence="3">ATCC 43650</strain>
    </source>
</reference>
<proteinExistence type="predicted"/>